<name>X0YKY4_9ZZZZ</name>
<protein>
    <recommendedName>
        <fullName evidence="1">NTP pyrophosphohydrolase MazG-like domain-containing protein</fullName>
    </recommendedName>
</protein>
<dbReference type="Gene3D" id="1.10.287.1080">
    <property type="entry name" value="MazG-like"/>
    <property type="match status" value="1"/>
</dbReference>
<proteinExistence type="predicted"/>
<dbReference type="PANTHER" id="PTHR42702">
    <property type="entry name" value="NUCLEOTIDE PYROPHOSPHOHYDROLASE"/>
    <property type="match status" value="1"/>
</dbReference>
<sequence>MNISEFQQLISEKYEKRDRERGTSATFMWFVEEIGELASALAANDEKSKEGEFADVLAWLCTLANINNVDLEKACKKYTADNVEGFK</sequence>
<feature type="domain" description="NTP pyrophosphohydrolase MazG-like" evidence="1">
    <location>
        <begin position="25"/>
        <end position="78"/>
    </location>
</feature>
<dbReference type="EMBL" id="BART01002126">
    <property type="protein sequence ID" value="GAG56849.1"/>
    <property type="molecule type" value="Genomic_DNA"/>
</dbReference>
<comment type="caution">
    <text evidence="2">The sequence shown here is derived from an EMBL/GenBank/DDBJ whole genome shotgun (WGS) entry which is preliminary data.</text>
</comment>
<dbReference type="PANTHER" id="PTHR42702:SF1">
    <property type="entry name" value="REGULATORY PROTEIN FOR BETA-LACTAMASE"/>
    <property type="match status" value="1"/>
</dbReference>
<reference evidence="2" key="1">
    <citation type="journal article" date="2014" name="Front. Microbiol.">
        <title>High frequency of phylogenetically diverse reductive dehalogenase-homologous genes in deep subseafloor sedimentary metagenomes.</title>
        <authorList>
            <person name="Kawai M."/>
            <person name="Futagami T."/>
            <person name="Toyoda A."/>
            <person name="Takaki Y."/>
            <person name="Nishi S."/>
            <person name="Hori S."/>
            <person name="Arai W."/>
            <person name="Tsubouchi T."/>
            <person name="Morono Y."/>
            <person name="Uchiyama I."/>
            <person name="Ito T."/>
            <person name="Fujiyama A."/>
            <person name="Inagaki F."/>
            <person name="Takami H."/>
        </authorList>
    </citation>
    <scope>NUCLEOTIDE SEQUENCE</scope>
    <source>
        <strain evidence="2">Expedition CK06-06</strain>
    </source>
</reference>
<gene>
    <name evidence="2" type="ORF">S01H4_06755</name>
</gene>
<accession>X0YKY4</accession>
<dbReference type="AlphaFoldDB" id="X0YKY4"/>
<evidence type="ECO:0000313" key="2">
    <source>
        <dbReference type="EMBL" id="GAG56849.1"/>
    </source>
</evidence>
<dbReference type="Pfam" id="PF03819">
    <property type="entry name" value="MazG"/>
    <property type="match status" value="1"/>
</dbReference>
<evidence type="ECO:0000259" key="1">
    <source>
        <dbReference type="Pfam" id="PF03819"/>
    </source>
</evidence>
<dbReference type="InterPro" id="IPR004518">
    <property type="entry name" value="MazG-like_dom"/>
</dbReference>
<organism evidence="2">
    <name type="scientific">marine sediment metagenome</name>
    <dbReference type="NCBI Taxonomy" id="412755"/>
    <lineage>
        <taxon>unclassified sequences</taxon>
        <taxon>metagenomes</taxon>
        <taxon>ecological metagenomes</taxon>
    </lineage>
</organism>
<dbReference type="SUPFAM" id="SSF101386">
    <property type="entry name" value="all-alpha NTP pyrophosphatases"/>
    <property type="match status" value="1"/>
</dbReference>